<name>M4BI85_HYAAE</name>
<dbReference type="EMBL" id="JH598287">
    <property type="status" value="NOT_ANNOTATED_CDS"/>
    <property type="molecule type" value="Genomic_DNA"/>
</dbReference>
<protein>
    <submittedName>
        <fullName evidence="1">Uncharacterized protein</fullName>
    </submittedName>
</protein>
<evidence type="ECO:0000313" key="2">
    <source>
        <dbReference type="Proteomes" id="UP000011713"/>
    </source>
</evidence>
<evidence type="ECO:0000313" key="1">
    <source>
        <dbReference type="EnsemblProtists" id="HpaP806111"/>
    </source>
</evidence>
<dbReference type="VEuPathDB" id="FungiDB:HpaG806111"/>
<proteinExistence type="predicted"/>
<reference evidence="2" key="1">
    <citation type="journal article" date="2010" name="Science">
        <title>Signatures of adaptation to obligate biotrophy in the Hyaloperonospora arabidopsidis genome.</title>
        <authorList>
            <person name="Baxter L."/>
            <person name="Tripathy S."/>
            <person name="Ishaque N."/>
            <person name="Boot N."/>
            <person name="Cabral A."/>
            <person name="Kemen E."/>
            <person name="Thines M."/>
            <person name="Ah-Fong A."/>
            <person name="Anderson R."/>
            <person name="Badejoko W."/>
            <person name="Bittner-Eddy P."/>
            <person name="Boore J.L."/>
            <person name="Chibucos M.C."/>
            <person name="Coates M."/>
            <person name="Dehal P."/>
            <person name="Delehaunty K."/>
            <person name="Dong S."/>
            <person name="Downton P."/>
            <person name="Dumas B."/>
            <person name="Fabro G."/>
            <person name="Fronick C."/>
            <person name="Fuerstenberg S.I."/>
            <person name="Fulton L."/>
            <person name="Gaulin E."/>
            <person name="Govers F."/>
            <person name="Hughes L."/>
            <person name="Humphray S."/>
            <person name="Jiang R.H."/>
            <person name="Judelson H."/>
            <person name="Kamoun S."/>
            <person name="Kyung K."/>
            <person name="Meijer H."/>
            <person name="Minx P."/>
            <person name="Morris P."/>
            <person name="Nelson J."/>
            <person name="Phuntumart V."/>
            <person name="Qutob D."/>
            <person name="Rehmany A."/>
            <person name="Rougon-Cardoso A."/>
            <person name="Ryden P."/>
            <person name="Torto-Alalibo T."/>
            <person name="Studholme D."/>
            <person name="Wang Y."/>
            <person name="Win J."/>
            <person name="Wood J."/>
            <person name="Clifton S.W."/>
            <person name="Rogers J."/>
            <person name="Van den Ackerveken G."/>
            <person name="Jones J.D."/>
            <person name="McDowell J.M."/>
            <person name="Beynon J."/>
            <person name="Tyler B.M."/>
        </authorList>
    </citation>
    <scope>NUCLEOTIDE SEQUENCE [LARGE SCALE GENOMIC DNA]</scope>
    <source>
        <strain evidence="2">Emoy2</strain>
    </source>
</reference>
<sequence>MELLINYRLDRCMEAKRRLVLKEHLSCIKLNWNSTLESKKYGMSLSVLRRGMPRTKHCRQSSKIKIGSLVLHSCEVCADVKTMMQQKCARRPQQQKCGHRSSLIRLSATSRMR</sequence>
<dbReference type="InParanoid" id="M4BI85"/>
<organism evidence="1 2">
    <name type="scientific">Hyaloperonospora arabidopsidis (strain Emoy2)</name>
    <name type="common">Downy mildew agent</name>
    <name type="synonym">Peronospora arabidopsidis</name>
    <dbReference type="NCBI Taxonomy" id="559515"/>
    <lineage>
        <taxon>Eukaryota</taxon>
        <taxon>Sar</taxon>
        <taxon>Stramenopiles</taxon>
        <taxon>Oomycota</taxon>
        <taxon>Peronosporomycetes</taxon>
        <taxon>Peronosporales</taxon>
        <taxon>Peronosporaceae</taxon>
        <taxon>Hyaloperonospora</taxon>
    </lineage>
</organism>
<dbReference type="EnsemblProtists" id="HpaT806111">
    <property type="protein sequence ID" value="HpaP806111"/>
    <property type="gene ID" value="HpaG806111"/>
</dbReference>
<dbReference type="Proteomes" id="UP000011713">
    <property type="component" value="Unassembled WGS sequence"/>
</dbReference>
<reference evidence="1" key="2">
    <citation type="submission" date="2015-06" db="UniProtKB">
        <authorList>
            <consortium name="EnsemblProtists"/>
        </authorList>
    </citation>
    <scope>IDENTIFICATION</scope>
    <source>
        <strain evidence="1">Emoy2</strain>
    </source>
</reference>
<accession>M4BI85</accession>
<dbReference type="AlphaFoldDB" id="M4BI85"/>
<keyword evidence="2" id="KW-1185">Reference proteome</keyword>
<dbReference type="HOGENOM" id="CLU_2138306_0_0_1"/>